<dbReference type="EMBL" id="SNVX01000001">
    <property type="protein sequence ID" value="TDN64703.1"/>
    <property type="molecule type" value="Genomic_DNA"/>
</dbReference>
<keyword evidence="1" id="KW-0732">Signal</keyword>
<reference evidence="2 3" key="1">
    <citation type="submission" date="2019-03" db="EMBL/GenBank/DDBJ databases">
        <title>Genomic analyses of the natural microbiome of Caenorhabditis elegans.</title>
        <authorList>
            <person name="Samuel B."/>
        </authorList>
    </citation>
    <scope>NUCLEOTIDE SEQUENCE [LARGE SCALE GENOMIC DNA]</scope>
    <source>
        <strain evidence="2 3">BIGb0156</strain>
    </source>
</reference>
<dbReference type="AlphaFoldDB" id="A0A4R6EXZ0"/>
<name>A0A4R6EXZ0_SCAGO</name>
<organism evidence="2 3">
    <name type="scientific">Scandinavium goeteborgense</name>
    <dbReference type="NCBI Taxonomy" id="1851514"/>
    <lineage>
        <taxon>Bacteria</taxon>
        <taxon>Pseudomonadati</taxon>
        <taxon>Pseudomonadota</taxon>
        <taxon>Gammaproteobacteria</taxon>
        <taxon>Enterobacterales</taxon>
        <taxon>Enterobacteriaceae</taxon>
        <taxon>Scandinavium</taxon>
    </lineage>
</organism>
<dbReference type="Proteomes" id="UP000295530">
    <property type="component" value="Unassembled WGS sequence"/>
</dbReference>
<accession>A0A4R6EXZ0</accession>
<dbReference type="RefSeq" id="WP_133460147.1">
    <property type="nucleotide sequence ID" value="NZ_SNVX01000001.1"/>
</dbReference>
<comment type="caution">
    <text evidence="2">The sequence shown here is derived from an EMBL/GenBank/DDBJ whole genome shotgun (WGS) entry which is preliminary data.</text>
</comment>
<dbReference type="OrthoDB" id="6555706at2"/>
<keyword evidence="3" id="KW-1185">Reference proteome</keyword>
<feature type="chain" id="PRO_5020314308" evidence="1">
    <location>
        <begin position="17"/>
        <end position="148"/>
    </location>
</feature>
<evidence type="ECO:0000256" key="1">
    <source>
        <dbReference type="SAM" id="SignalP"/>
    </source>
</evidence>
<proteinExistence type="predicted"/>
<sequence>MKWLAAIFLLPAISFAAPSPDTVVKTKLTDSDWQYVAQKVSEGDQSWLNTVPDLAPKANREQANELEEALATALPINTRGVLAILHVLDAGSYPEMMGTVRVCVLKVVNPGKAAEDYYNNTRLALVDEPNGAECLWNLEGIREEVKRK</sequence>
<evidence type="ECO:0000313" key="3">
    <source>
        <dbReference type="Proteomes" id="UP000295530"/>
    </source>
</evidence>
<evidence type="ECO:0000313" key="2">
    <source>
        <dbReference type="EMBL" id="TDN64703.1"/>
    </source>
</evidence>
<protein>
    <submittedName>
        <fullName evidence="2">Uncharacterized protein</fullName>
    </submittedName>
</protein>
<feature type="signal peptide" evidence="1">
    <location>
        <begin position="1"/>
        <end position="16"/>
    </location>
</feature>
<gene>
    <name evidence="2" type="ORF">EC847_101635</name>
</gene>